<dbReference type="Proteomes" id="UP000503349">
    <property type="component" value="Chromosome 15"/>
</dbReference>
<keyword evidence="4" id="KW-0460">Magnesium</keyword>
<dbReference type="AlphaFoldDB" id="A0A6G1QAW3"/>
<dbReference type="PANTHER" id="PTHR23078:SF3">
    <property type="entry name" value="VESICLE-FUSING ATPASE"/>
    <property type="match status" value="1"/>
</dbReference>
<keyword evidence="4" id="KW-0813">Transport</keyword>
<comment type="function">
    <text evidence="4">Required for vesicle-mediated transport. Catalyzes the fusion of transport vesicles within the Golgi cisternae. Is also required for transport from the endoplasmic reticulum to the Golgi stack. Seems to function as a fusion protein required for the delivery of cargo proteins to all compartments of the Golgi stack independent of vesicle origin.</text>
</comment>
<accession>A0A6G1QAW3</accession>
<comment type="cofactor">
    <cofactor evidence="4">
        <name>Mg(2+)</name>
        <dbReference type="ChEBI" id="CHEBI:18420"/>
    </cofactor>
    <text evidence="4">Binds 1 Mg(2+) ion per subunit.</text>
</comment>
<evidence type="ECO:0000256" key="4">
    <source>
        <dbReference type="RuleBase" id="RU367045"/>
    </source>
</evidence>
<dbReference type="GO" id="GO:0005524">
    <property type="term" value="F:ATP binding"/>
    <property type="evidence" value="ECO:0007669"/>
    <property type="project" value="UniProtKB-UniRule"/>
</dbReference>
<dbReference type="Gene3D" id="1.10.8.60">
    <property type="match status" value="1"/>
</dbReference>
<reference evidence="6" key="2">
    <citation type="submission" date="2019-02" db="EMBL/GenBank/DDBJ databases">
        <title>Opniocepnalus argus Var Kimnra genome.</title>
        <authorList>
            <person name="Zhou C."/>
            <person name="Xiao S."/>
        </authorList>
    </citation>
    <scope>NUCLEOTIDE SEQUENCE [LARGE SCALE GENOMIC DNA]</scope>
</reference>
<keyword evidence="4" id="KW-0653">Protein transport</keyword>
<organism evidence="5 6">
    <name type="scientific">Channa argus</name>
    <name type="common">Northern snakehead</name>
    <name type="synonym">Ophicephalus argus</name>
    <dbReference type="NCBI Taxonomy" id="215402"/>
    <lineage>
        <taxon>Eukaryota</taxon>
        <taxon>Metazoa</taxon>
        <taxon>Chordata</taxon>
        <taxon>Craniata</taxon>
        <taxon>Vertebrata</taxon>
        <taxon>Euteleostomi</taxon>
        <taxon>Actinopterygii</taxon>
        <taxon>Neopterygii</taxon>
        <taxon>Teleostei</taxon>
        <taxon>Neoteleostei</taxon>
        <taxon>Acanthomorphata</taxon>
        <taxon>Anabantaria</taxon>
        <taxon>Anabantiformes</taxon>
        <taxon>Channoidei</taxon>
        <taxon>Channidae</taxon>
        <taxon>Channa</taxon>
    </lineage>
</organism>
<protein>
    <recommendedName>
        <fullName evidence="4">Vesicle-fusing ATPase</fullName>
        <ecNumber evidence="4">3.6.4.6</ecNumber>
    </recommendedName>
</protein>
<keyword evidence="6" id="KW-1185">Reference proteome</keyword>
<keyword evidence="4" id="KW-0378">Hydrolase</keyword>
<dbReference type="InterPro" id="IPR039812">
    <property type="entry name" value="Vesicle-fus_ATPase"/>
</dbReference>
<dbReference type="GO" id="GO:0016887">
    <property type="term" value="F:ATP hydrolysis activity"/>
    <property type="evidence" value="ECO:0007669"/>
    <property type="project" value="InterPro"/>
</dbReference>
<reference evidence="5 6" key="1">
    <citation type="submission" date="2019-02" db="EMBL/GenBank/DDBJ databases">
        <title>Opniocepnalus argus genome.</title>
        <authorList>
            <person name="Zhou C."/>
            <person name="Xiao S."/>
        </authorList>
    </citation>
    <scope>NUCLEOTIDE SEQUENCE [LARGE SCALE GENOMIC DNA]</scope>
    <source>
        <strain evidence="5">OARG1902GOOAL</strain>
        <tissue evidence="5">Muscle</tissue>
    </source>
</reference>
<dbReference type="GO" id="GO:0046872">
    <property type="term" value="F:metal ion binding"/>
    <property type="evidence" value="ECO:0007669"/>
    <property type="project" value="UniProtKB-UniRule"/>
</dbReference>
<keyword evidence="2 4" id="KW-0547">Nucleotide-binding</keyword>
<evidence type="ECO:0000313" key="5">
    <source>
        <dbReference type="EMBL" id="KAF3699627.1"/>
    </source>
</evidence>
<proteinExistence type="inferred from homology"/>
<comment type="similarity">
    <text evidence="1 4">Belongs to the AAA ATPase family.</text>
</comment>
<evidence type="ECO:0000313" key="6">
    <source>
        <dbReference type="Proteomes" id="UP000503349"/>
    </source>
</evidence>
<comment type="catalytic activity">
    <reaction evidence="4">
        <text>ATP + H2O = ADP + phosphate + H(+)</text>
        <dbReference type="Rhea" id="RHEA:13065"/>
        <dbReference type="ChEBI" id="CHEBI:15377"/>
        <dbReference type="ChEBI" id="CHEBI:15378"/>
        <dbReference type="ChEBI" id="CHEBI:30616"/>
        <dbReference type="ChEBI" id="CHEBI:43474"/>
        <dbReference type="ChEBI" id="CHEBI:456216"/>
        <dbReference type="EC" id="3.6.4.6"/>
    </reaction>
</comment>
<keyword evidence="4" id="KW-0963">Cytoplasm</keyword>
<dbReference type="GO" id="GO:0005795">
    <property type="term" value="C:Golgi stack"/>
    <property type="evidence" value="ECO:0007669"/>
    <property type="project" value="TreeGrafter"/>
</dbReference>
<keyword evidence="3 4" id="KW-0067">ATP-binding</keyword>
<name>A0A6G1QAW3_CHAAH</name>
<dbReference type="GO" id="GO:0035494">
    <property type="term" value="P:SNARE complex disassembly"/>
    <property type="evidence" value="ECO:0007669"/>
    <property type="project" value="InterPro"/>
</dbReference>
<dbReference type="GO" id="GO:0043001">
    <property type="term" value="P:Golgi to plasma membrane protein transport"/>
    <property type="evidence" value="ECO:0007669"/>
    <property type="project" value="TreeGrafter"/>
</dbReference>
<dbReference type="PANTHER" id="PTHR23078">
    <property type="entry name" value="VESICULAR-FUSION PROTEIN NSF"/>
    <property type="match status" value="1"/>
</dbReference>
<comment type="subcellular location">
    <subcellularLocation>
        <location evidence="4">Cytoplasm</location>
    </subcellularLocation>
</comment>
<dbReference type="GO" id="GO:0006891">
    <property type="term" value="P:intra-Golgi vesicle-mediated transport"/>
    <property type="evidence" value="ECO:0007669"/>
    <property type="project" value="TreeGrafter"/>
</dbReference>
<dbReference type="EC" id="3.6.4.6" evidence="4"/>
<evidence type="ECO:0000256" key="3">
    <source>
        <dbReference type="ARBA" id="ARBA00022840"/>
    </source>
</evidence>
<keyword evidence="4" id="KW-0479">Metal-binding</keyword>
<evidence type="ECO:0000256" key="2">
    <source>
        <dbReference type="ARBA" id="ARBA00022741"/>
    </source>
</evidence>
<evidence type="ECO:0000256" key="1">
    <source>
        <dbReference type="ARBA" id="ARBA00006914"/>
    </source>
</evidence>
<gene>
    <name evidence="5" type="ORF">EXN66_Car015314</name>
</gene>
<keyword evidence="4" id="KW-0931">ER-Golgi transport</keyword>
<sequence>MLDAHEPKVVNGPEIRNENVGESAANICKLFAEAEEEQKRILNILISKMQSFNLLLDDVNIKELAAATENYSGGGADQGPYVHCHATSTVEVDLERAKKLQFTRDDFIGFLNNDCLTIAS</sequence>
<dbReference type="EMBL" id="CM015726">
    <property type="protein sequence ID" value="KAF3699627.1"/>
    <property type="molecule type" value="Genomic_DNA"/>
</dbReference>